<accession>A0A1M5DTN1</accession>
<evidence type="ECO:0000313" key="2">
    <source>
        <dbReference type="Proteomes" id="UP000184480"/>
    </source>
</evidence>
<dbReference type="EMBL" id="FQUC01000009">
    <property type="protein sequence ID" value="SHF70353.1"/>
    <property type="molecule type" value="Genomic_DNA"/>
</dbReference>
<sequence>MDNVKCLICGGDTKPVFTTKVLHKYDVTYHRCTCCGFIQTDTPYWLDEAYSSAITSMDIGLVYRNLVYSPQVEHVIKTSFDYNKNFLDYAGGYGLFVRIMRDKGFDFYWDDKYCDNLFAQYFTLEELPQGQKFEAVTAFEIFEHLVNPLEEIEKLFGYADSIIFSTELIPHKEITSHNDWWYFAPEGGQHVAFYSEKVFETIAKKFGCSFYSNGKDLHILTKKPLSKNPLAFTKRTTWDKIADRLMGILQGTKNNKPAPVYLPSKIGQDVEYIRNIVHKKD</sequence>
<proteinExistence type="predicted"/>
<gene>
    <name evidence="1" type="ORF">SAMN05444362_10953</name>
</gene>
<dbReference type="GO" id="GO:0008168">
    <property type="term" value="F:methyltransferase activity"/>
    <property type="evidence" value="ECO:0007669"/>
    <property type="project" value="UniProtKB-KW"/>
</dbReference>
<protein>
    <submittedName>
        <fullName evidence="1">Methyltransferase domain-containing protein</fullName>
    </submittedName>
</protein>
<dbReference type="RefSeq" id="WP_062179788.1">
    <property type="nucleotide sequence ID" value="NZ_BBXL01000008.1"/>
</dbReference>
<organism evidence="1 2">
    <name type="scientific">Dysgonomonas macrotermitis</name>
    <dbReference type="NCBI Taxonomy" id="1346286"/>
    <lineage>
        <taxon>Bacteria</taxon>
        <taxon>Pseudomonadati</taxon>
        <taxon>Bacteroidota</taxon>
        <taxon>Bacteroidia</taxon>
        <taxon>Bacteroidales</taxon>
        <taxon>Dysgonomonadaceae</taxon>
        <taxon>Dysgonomonas</taxon>
    </lineage>
</organism>
<evidence type="ECO:0000313" key="1">
    <source>
        <dbReference type="EMBL" id="SHF70353.1"/>
    </source>
</evidence>
<name>A0A1M5DTN1_9BACT</name>
<reference evidence="2" key="1">
    <citation type="submission" date="2016-11" db="EMBL/GenBank/DDBJ databases">
        <authorList>
            <person name="Varghese N."/>
            <person name="Submissions S."/>
        </authorList>
    </citation>
    <scope>NUCLEOTIDE SEQUENCE [LARGE SCALE GENOMIC DNA]</scope>
    <source>
        <strain evidence="2">DSM 27370</strain>
    </source>
</reference>
<dbReference type="Proteomes" id="UP000184480">
    <property type="component" value="Unassembled WGS sequence"/>
</dbReference>
<dbReference type="AlphaFoldDB" id="A0A1M5DTN1"/>
<dbReference type="STRING" id="1346286.SAMN05444362_10953"/>
<keyword evidence="1" id="KW-0489">Methyltransferase</keyword>
<dbReference type="GO" id="GO:0032259">
    <property type="term" value="P:methylation"/>
    <property type="evidence" value="ECO:0007669"/>
    <property type="project" value="UniProtKB-KW"/>
</dbReference>
<dbReference type="InterPro" id="IPR029063">
    <property type="entry name" value="SAM-dependent_MTases_sf"/>
</dbReference>
<keyword evidence="1" id="KW-0808">Transferase</keyword>
<dbReference type="Gene3D" id="3.40.50.150">
    <property type="entry name" value="Vaccinia Virus protein VP39"/>
    <property type="match status" value="1"/>
</dbReference>
<keyword evidence="2" id="KW-1185">Reference proteome</keyword>
<dbReference type="SUPFAM" id="SSF53335">
    <property type="entry name" value="S-adenosyl-L-methionine-dependent methyltransferases"/>
    <property type="match status" value="1"/>
</dbReference>
<dbReference type="Pfam" id="PF13489">
    <property type="entry name" value="Methyltransf_23"/>
    <property type="match status" value="1"/>
</dbReference>
<dbReference type="OrthoDB" id="9816564at2"/>